<dbReference type="Proteomes" id="UP000297613">
    <property type="component" value="Unassembled WGS sequence"/>
</dbReference>
<dbReference type="SUPFAM" id="SSF53448">
    <property type="entry name" value="Nucleotide-diphospho-sugar transferases"/>
    <property type="match status" value="1"/>
</dbReference>
<accession>A0A7I0IST1</accession>
<dbReference type="InterPro" id="IPR029044">
    <property type="entry name" value="Nucleotide-diphossugar_trans"/>
</dbReference>
<evidence type="ECO:0000259" key="1">
    <source>
        <dbReference type="Pfam" id="PF00534"/>
    </source>
</evidence>
<name>A0A7I0IST1_9LEPT</name>
<feature type="domain" description="Glycosyltransferase subfamily 4-like N-terminal" evidence="3">
    <location>
        <begin position="294"/>
        <end position="499"/>
    </location>
</feature>
<dbReference type="Gene3D" id="3.40.50.2000">
    <property type="entry name" value="Glycogen Phosphorylase B"/>
    <property type="match status" value="2"/>
</dbReference>
<dbReference type="InterPro" id="IPR001173">
    <property type="entry name" value="Glyco_trans_2-like"/>
</dbReference>
<dbReference type="InterPro" id="IPR028098">
    <property type="entry name" value="Glyco_trans_4-like_N"/>
</dbReference>
<dbReference type="Gene3D" id="3.90.550.10">
    <property type="entry name" value="Spore Coat Polysaccharide Biosynthesis Protein SpsA, Chain A"/>
    <property type="match status" value="1"/>
</dbReference>
<reference evidence="4 5" key="1">
    <citation type="journal article" date="2019" name="PLoS Negl. Trop. Dis.">
        <title>Revisiting the worldwide diversity of Leptospira species in the environment.</title>
        <authorList>
            <person name="Vincent A.T."/>
            <person name="Schiettekatte O."/>
            <person name="Bourhy P."/>
            <person name="Veyrier F.J."/>
            <person name="Picardeau M."/>
        </authorList>
    </citation>
    <scope>NUCLEOTIDE SEQUENCE [LARGE SCALE GENOMIC DNA]</scope>
    <source>
        <strain evidence="4 5">201702445</strain>
    </source>
</reference>
<evidence type="ECO:0000259" key="2">
    <source>
        <dbReference type="Pfam" id="PF00535"/>
    </source>
</evidence>
<comment type="caution">
    <text evidence="4">The sequence shown here is derived from an EMBL/GenBank/DDBJ whole genome shotgun (WGS) entry which is preliminary data.</text>
</comment>
<dbReference type="GO" id="GO:0016757">
    <property type="term" value="F:glycosyltransferase activity"/>
    <property type="evidence" value="ECO:0007669"/>
    <property type="project" value="InterPro"/>
</dbReference>
<dbReference type="PANTHER" id="PTHR12526:SF637">
    <property type="entry name" value="GLYCOSYLTRANSFERASE EPSF-RELATED"/>
    <property type="match status" value="1"/>
</dbReference>
<protein>
    <submittedName>
        <fullName evidence="4">Glycosyltransferase</fullName>
    </submittedName>
</protein>
<evidence type="ECO:0000259" key="3">
    <source>
        <dbReference type="Pfam" id="PF13439"/>
    </source>
</evidence>
<dbReference type="EMBL" id="RQGM01000006">
    <property type="protein sequence ID" value="TGL89525.1"/>
    <property type="molecule type" value="Genomic_DNA"/>
</dbReference>
<gene>
    <name evidence="4" type="ORF">EHQ83_01045</name>
</gene>
<evidence type="ECO:0000313" key="4">
    <source>
        <dbReference type="EMBL" id="TGL89525.1"/>
    </source>
</evidence>
<evidence type="ECO:0000313" key="5">
    <source>
        <dbReference type="Proteomes" id="UP000297613"/>
    </source>
</evidence>
<dbReference type="PANTHER" id="PTHR12526">
    <property type="entry name" value="GLYCOSYLTRANSFERASE"/>
    <property type="match status" value="1"/>
</dbReference>
<feature type="domain" description="Glycosyltransferase 2-like" evidence="2">
    <location>
        <begin position="5"/>
        <end position="159"/>
    </location>
</feature>
<dbReference type="AlphaFoldDB" id="A0A7I0IST1"/>
<sequence length="695" mass="81154">MAKISIVTVCLNNRFGLEKTIQSVLNQTYLDYEFLIIDGGSSDGTIEYIKKHSDPRIRFISEKDSGIYNAQNKGIQLSSGDFLFFLNAGDTFLSKNVLCDISEYFDTDFDIVYGDIYLDVKGNVHLKQIYPDILDYTYWAINSLCHQAVFIRKRLFEKYGLYDEGYRFAADFEFFQRIWYKAEIKIKHASVFITVYDMSGLSAQPKYRNQILAEYEKIKKLYFPSTYYILYRIKNYLIQNRNMFLIRILIKIRTYLFIFKRNFFRREKYNFSKSGFSHAKTPKILHLSTFDNSGGASRAAYKLHKALVANGFSSRMLVYRKYSQDDTIIEATEKSGFRWLYDRFLNLAYHFLYVRRFHTEANILHSPQRVSRISLKKHLEILKPDIVHIHWIGFNFISIEDLSQINVPVVWTVHDMWSFCGAEHVSFDERFKNGYLKNNRPNTEKGFDLNRWVWERKRKAYEKLKITLIGVSDWMCQQIRSSELFGKRAVIQIPNIIEIENFNPQNRDFCRTKFSLSPESKILLFGAEYFDSNKGFDLLKAAVELYLNKYPDSNAQFVSFGGKDVDWKDLGVDVVNVGYIQNDIELAQLYSAADVTLIPSRLESFCQIAAESIACGTPVVCFRTSGLKDIVQHLKTGYLADPFSIHDFAMGIQSLLQDRSDLFSIEEMTEAIRENFTEEKVLSEHIQLYSNLLNI</sequence>
<proteinExistence type="predicted"/>
<dbReference type="Pfam" id="PF00534">
    <property type="entry name" value="Glycos_transf_1"/>
    <property type="match status" value="1"/>
</dbReference>
<keyword evidence="4" id="KW-0808">Transferase</keyword>
<organism evidence="4 5">
    <name type="scientific">Leptospira yasudae</name>
    <dbReference type="NCBI Taxonomy" id="2202201"/>
    <lineage>
        <taxon>Bacteria</taxon>
        <taxon>Pseudomonadati</taxon>
        <taxon>Spirochaetota</taxon>
        <taxon>Spirochaetia</taxon>
        <taxon>Leptospirales</taxon>
        <taxon>Leptospiraceae</taxon>
        <taxon>Leptospira</taxon>
    </lineage>
</organism>
<dbReference type="SUPFAM" id="SSF53756">
    <property type="entry name" value="UDP-Glycosyltransferase/glycogen phosphorylase"/>
    <property type="match status" value="1"/>
</dbReference>
<dbReference type="InterPro" id="IPR001296">
    <property type="entry name" value="Glyco_trans_1"/>
</dbReference>
<feature type="domain" description="Glycosyl transferase family 1" evidence="1">
    <location>
        <begin position="517"/>
        <end position="667"/>
    </location>
</feature>
<dbReference type="Pfam" id="PF13439">
    <property type="entry name" value="Glyco_transf_4"/>
    <property type="match status" value="1"/>
</dbReference>
<dbReference type="CDD" id="cd06433">
    <property type="entry name" value="GT_2_WfgS_like"/>
    <property type="match status" value="1"/>
</dbReference>
<dbReference type="Pfam" id="PF00535">
    <property type="entry name" value="Glycos_transf_2"/>
    <property type="match status" value="1"/>
</dbReference>